<dbReference type="AlphaFoldDB" id="A0A3B0TBV2"/>
<evidence type="ECO:0000313" key="1">
    <source>
        <dbReference type="EMBL" id="VAW11992.1"/>
    </source>
</evidence>
<organism evidence="1">
    <name type="scientific">hydrothermal vent metagenome</name>
    <dbReference type="NCBI Taxonomy" id="652676"/>
    <lineage>
        <taxon>unclassified sequences</taxon>
        <taxon>metagenomes</taxon>
        <taxon>ecological metagenomes</taxon>
    </lineage>
</organism>
<gene>
    <name evidence="1" type="ORF">MNBD_BACTEROID03-2295</name>
</gene>
<protein>
    <submittedName>
        <fullName evidence="1">Uncharacterized protein</fullName>
    </submittedName>
</protein>
<sequence>MFEEEDSERKNHDEVQKMPLYKKATDILDLADKITALVLENDLTSKEEEEPTVELLEHHARYITENAMIIPAKIAGAEGGGLYDLRMENASIIRKAAREIMTDCTGLKMYGFKEVEYLDLLRNEVEEFRVLFAEWVKSFDEWDYIIDRWGLFNPPGVNYDDKDPDEDIPFDPSDFFDID</sequence>
<dbReference type="EMBL" id="UOEL01000075">
    <property type="protein sequence ID" value="VAW11992.1"/>
    <property type="molecule type" value="Genomic_DNA"/>
</dbReference>
<proteinExistence type="predicted"/>
<accession>A0A3B0TBV2</accession>
<name>A0A3B0TBV2_9ZZZZ</name>
<reference evidence="1" key="1">
    <citation type="submission" date="2018-06" db="EMBL/GenBank/DDBJ databases">
        <authorList>
            <person name="Zhirakovskaya E."/>
        </authorList>
    </citation>
    <scope>NUCLEOTIDE SEQUENCE</scope>
</reference>